<dbReference type="PROSITE" id="PS50293">
    <property type="entry name" value="TPR_REGION"/>
    <property type="match status" value="1"/>
</dbReference>
<keyword evidence="2" id="KW-0472">Membrane</keyword>
<dbReference type="AlphaFoldDB" id="A0A1I2AXF1"/>
<organism evidence="4 5">
    <name type="scientific">Thermophagus xiamenensis</name>
    <dbReference type="NCBI Taxonomy" id="385682"/>
    <lineage>
        <taxon>Bacteria</taxon>
        <taxon>Pseudomonadati</taxon>
        <taxon>Bacteroidota</taxon>
        <taxon>Bacteroidia</taxon>
        <taxon>Marinilabiliales</taxon>
        <taxon>Marinilabiliaceae</taxon>
        <taxon>Thermophagus</taxon>
    </lineage>
</organism>
<dbReference type="InterPro" id="IPR019734">
    <property type="entry name" value="TPR_rpt"/>
</dbReference>
<reference evidence="4 5" key="1">
    <citation type="submission" date="2016-10" db="EMBL/GenBank/DDBJ databases">
        <authorList>
            <person name="de Groot N.N."/>
        </authorList>
    </citation>
    <scope>NUCLEOTIDE SEQUENCE [LARGE SCALE GENOMIC DNA]</scope>
    <source>
        <strain evidence="4 5">DSM 19012</strain>
    </source>
</reference>
<proteinExistence type="predicted"/>
<protein>
    <submittedName>
        <fullName evidence="4">SH3 domain-containing protein</fullName>
    </submittedName>
</protein>
<keyword evidence="2" id="KW-0812">Transmembrane</keyword>
<dbReference type="Gene3D" id="1.25.40.10">
    <property type="entry name" value="Tetratricopeptide repeat domain"/>
    <property type="match status" value="1"/>
</dbReference>
<feature type="transmembrane region" description="Helical" evidence="2">
    <location>
        <begin position="137"/>
        <end position="157"/>
    </location>
</feature>
<dbReference type="Pfam" id="PF13414">
    <property type="entry name" value="TPR_11"/>
    <property type="match status" value="1"/>
</dbReference>
<keyword evidence="2" id="KW-1133">Transmembrane helix</keyword>
<dbReference type="InterPro" id="IPR003646">
    <property type="entry name" value="SH3-like_bac-type"/>
</dbReference>
<name>A0A1I2AXF1_9BACT</name>
<dbReference type="eggNOG" id="COG0457">
    <property type="taxonomic scope" value="Bacteria"/>
</dbReference>
<evidence type="ECO:0000259" key="3">
    <source>
        <dbReference type="Pfam" id="PF08239"/>
    </source>
</evidence>
<dbReference type="InParanoid" id="A0A1I2AXF1"/>
<dbReference type="PROSITE" id="PS50005">
    <property type="entry name" value="TPR"/>
    <property type="match status" value="1"/>
</dbReference>
<dbReference type="SMART" id="SM00028">
    <property type="entry name" value="TPR"/>
    <property type="match status" value="2"/>
</dbReference>
<feature type="transmembrane region" description="Helical" evidence="2">
    <location>
        <begin position="166"/>
        <end position="184"/>
    </location>
</feature>
<gene>
    <name evidence="4" type="ORF">SAMN05444380_11231</name>
</gene>
<dbReference type="EMBL" id="FONA01000012">
    <property type="protein sequence ID" value="SFE48641.1"/>
    <property type="molecule type" value="Genomic_DNA"/>
</dbReference>
<accession>A0A1I2AXF1</accession>
<evidence type="ECO:0000313" key="4">
    <source>
        <dbReference type="EMBL" id="SFE48641.1"/>
    </source>
</evidence>
<dbReference type="Gene3D" id="2.30.30.40">
    <property type="entry name" value="SH3 Domains"/>
    <property type="match status" value="1"/>
</dbReference>
<dbReference type="InterPro" id="IPR011990">
    <property type="entry name" value="TPR-like_helical_dom_sf"/>
</dbReference>
<sequence>MNKDYRLMRTKILTLTLFFGIGIVLFAQDNRFEQGNEYYSQSEYEKAIEMYQSILQSGLESAAVYYNLGNAFYKSGKLPEAILNYERALLLSPQDNDIRYNLELAYEQTADKIDKIELFFLTKWFTSIRNLNDSDGWAIYSIVTFIIFLIGAGFYLFGKNSGTKKVAFSAAIIFLLSTITFYGFSSYQKDKLVNRTHAIIFTPTVNIKSSPDQSGTNLFVLHQGTKVELISKLGEWWNIRLEDGNEGWIHESDIEII</sequence>
<evidence type="ECO:0000313" key="5">
    <source>
        <dbReference type="Proteomes" id="UP000181976"/>
    </source>
</evidence>
<feature type="repeat" description="TPR" evidence="1">
    <location>
        <begin position="62"/>
        <end position="95"/>
    </location>
</feature>
<evidence type="ECO:0000256" key="2">
    <source>
        <dbReference type="SAM" id="Phobius"/>
    </source>
</evidence>
<dbReference type="Proteomes" id="UP000181976">
    <property type="component" value="Unassembled WGS sequence"/>
</dbReference>
<dbReference type="STRING" id="385682.SAMN05444380_11231"/>
<keyword evidence="1" id="KW-0802">TPR repeat</keyword>
<dbReference type="SUPFAM" id="SSF48452">
    <property type="entry name" value="TPR-like"/>
    <property type="match status" value="1"/>
</dbReference>
<feature type="domain" description="SH3b" evidence="3">
    <location>
        <begin position="204"/>
        <end position="254"/>
    </location>
</feature>
<dbReference type="Pfam" id="PF08239">
    <property type="entry name" value="SH3_3"/>
    <property type="match status" value="1"/>
</dbReference>
<keyword evidence="5" id="KW-1185">Reference proteome</keyword>
<evidence type="ECO:0000256" key="1">
    <source>
        <dbReference type="PROSITE-ProRule" id="PRU00339"/>
    </source>
</evidence>